<dbReference type="AlphaFoldDB" id="A0A8J5ZFR7"/>
<dbReference type="PANTHER" id="PTHR13379">
    <property type="entry name" value="UNCHARACTERIZED DUF1308"/>
    <property type="match status" value="1"/>
</dbReference>
<dbReference type="Proteomes" id="UP000701853">
    <property type="component" value="Chromosome 8"/>
</dbReference>
<comment type="caution">
    <text evidence="2">The sequence shown here is derived from an EMBL/GenBank/DDBJ whole genome shotgun (WGS) entry which is preliminary data.</text>
</comment>
<keyword evidence="3" id="KW-1185">Reference proteome</keyword>
<accession>A0A8J5ZFR7</accession>
<dbReference type="Pfam" id="PF07000">
    <property type="entry name" value="DUF1308"/>
    <property type="match status" value="1"/>
</dbReference>
<name>A0A8J5ZFR7_9ROSI</name>
<feature type="domain" description="DUF1308" evidence="1">
    <location>
        <begin position="307"/>
        <end position="473"/>
    </location>
</feature>
<organism evidence="2 3">
    <name type="scientific">Gossypium anomalum</name>
    <dbReference type="NCBI Taxonomy" id="47600"/>
    <lineage>
        <taxon>Eukaryota</taxon>
        <taxon>Viridiplantae</taxon>
        <taxon>Streptophyta</taxon>
        <taxon>Embryophyta</taxon>
        <taxon>Tracheophyta</taxon>
        <taxon>Spermatophyta</taxon>
        <taxon>Magnoliopsida</taxon>
        <taxon>eudicotyledons</taxon>
        <taxon>Gunneridae</taxon>
        <taxon>Pentapetalae</taxon>
        <taxon>rosids</taxon>
        <taxon>malvids</taxon>
        <taxon>Malvales</taxon>
        <taxon>Malvaceae</taxon>
        <taxon>Malvoideae</taxon>
        <taxon>Gossypium</taxon>
    </lineage>
</organism>
<sequence>MRNQGNRERRSMEVEVEVEAAKKRCRELIEKIDCLDVPTIKSNCKHTLLKLAHSEFSFLSRFPIHLASSQPLSVNLGHLEAIVYILQQPFITAVSRVCKPLPLSFSSKHKTLSAAASLNSIHVHIVCNLNKNPVWVIVSDRNPNYITWHSNNKTKGLKSRIQQVLDAAKSTNTLRPYSIILFFSNGLTIFNHQKLKDEFGASKLALEFSDSDFDFAEETEGEWVHVIPGLYKEACVLEIKVDHVVNNVISSEHEVKDSFLNVFPPERQGENVKPNLGPSNSFSALLSQMKKVESTKMEDFSLDDDFINFDTTALIAIVSGISNGCAEELLNKPEVELRHRFKGNYDFVIAQAMSELQYPIHANLSAAVSGKRGIICESVLSEFKELVLMCGGANEKHRADQLLKCLLVVRDSPSERLIGLPTTRKLALKNKIVFGTGDYWRAPTLTANMAFVRAVAQTGMSLFTIEHSPRALTGN</sequence>
<evidence type="ECO:0000313" key="2">
    <source>
        <dbReference type="EMBL" id="KAG8487204.1"/>
    </source>
</evidence>
<proteinExistence type="predicted"/>
<dbReference type="EMBL" id="JAHUZN010000008">
    <property type="protein sequence ID" value="KAG8487204.1"/>
    <property type="molecule type" value="Genomic_DNA"/>
</dbReference>
<reference evidence="2 3" key="1">
    <citation type="journal article" date="2021" name="bioRxiv">
        <title>The Gossypium anomalum genome as a resource for cotton improvement and evolutionary analysis of hybrid incompatibility.</title>
        <authorList>
            <person name="Grover C.E."/>
            <person name="Yuan D."/>
            <person name="Arick M.A."/>
            <person name="Miller E.R."/>
            <person name="Hu G."/>
            <person name="Peterson D.G."/>
            <person name="Wendel J.F."/>
            <person name="Udall J.A."/>
        </authorList>
    </citation>
    <scope>NUCLEOTIDE SEQUENCE [LARGE SCALE GENOMIC DNA]</scope>
    <source>
        <strain evidence="2">JFW-Udall</strain>
        <tissue evidence="2">Leaf</tissue>
    </source>
</reference>
<evidence type="ECO:0000313" key="3">
    <source>
        <dbReference type="Proteomes" id="UP000701853"/>
    </source>
</evidence>
<gene>
    <name evidence="2" type="ORF">CXB51_020784</name>
</gene>
<evidence type="ECO:0000259" key="1">
    <source>
        <dbReference type="Pfam" id="PF07000"/>
    </source>
</evidence>
<dbReference type="PANTHER" id="PTHR13379:SF0">
    <property type="entry name" value="UPF0415 PROTEIN C7ORF25"/>
    <property type="match status" value="1"/>
</dbReference>
<dbReference type="OrthoDB" id="441890at2759"/>
<protein>
    <recommendedName>
        <fullName evidence="1">DUF1308 domain-containing protein</fullName>
    </recommendedName>
</protein>
<dbReference type="InterPro" id="IPR010733">
    <property type="entry name" value="DUF1308"/>
</dbReference>